<name>A0AAV5TN73_9BILA</name>
<accession>A0AAV5TN73</accession>
<evidence type="ECO:0000313" key="2">
    <source>
        <dbReference type="Proteomes" id="UP001432027"/>
    </source>
</evidence>
<dbReference type="Proteomes" id="UP001432027">
    <property type="component" value="Unassembled WGS sequence"/>
</dbReference>
<evidence type="ECO:0000313" key="1">
    <source>
        <dbReference type="EMBL" id="GMS95703.1"/>
    </source>
</evidence>
<gene>
    <name evidence="1" type="ORF">PENTCL1PPCAC_17878</name>
</gene>
<dbReference type="AlphaFoldDB" id="A0AAV5TN73"/>
<sequence length="223" mass="25403">FDLSTFTSHISHYTIRDNVTLSDVYYHAFTMGGYPTIDVSISDNSIRVDQSGVSLWPLSLSFSNGSSHWLLTSSHSFSRHSHSSPLQFLINSDFKGFMRVNYDNKTWNQILYKLERDPTQFTPVGRAQFVSDLCYFSSSLVDKRLVDRVMAIVNDQPHFFDLCDWTLLWCRNFQSLSASTVLQKVLINLSSIFTSASDYKCRSGQAILAVNRICRTFFGGPCI</sequence>
<dbReference type="EMBL" id="BTSX01000004">
    <property type="protein sequence ID" value="GMS95703.1"/>
    <property type="molecule type" value="Genomic_DNA"/>
</dbReference>
<organism evidence="1 2">
    <name type="scientific">Pristionchus entomophagus</name>
    <dbReference type="NCBI Taxonomy" id="358040"/>
    <lineage>
        <taxon>Eukaryota</taxon>
        <taxon>Metazoa</taxon>
        <taxon>Ecdysozoa</taxon>
        <taxon>Nematoda</taxon>
        <taxon>Chromadorea</taxon>
        <taxon>Rhabditida</taxon>
        <taxon>Rhabditina</taxon>
        <taxon>Diplogasteromorpha</taxon>
        <taxon>Diplogasteroidea</taxon>
        <taxon>Neodiplogasteridae</taxon>
        <taxon>Pristionchus</taxon>
    </lineage>
</organism>
<evidence type="ECO:0008006" key="3">
    <source>
        <dbReference type="Google" id="ProtNLM"/>
    </source>
</evidence>
<reference evidence="1" key="1">
    <citation type="submission" date="2023-10" db="EMBL/GenBank/DDBJ databases">
        <title>Genome assembly of Pristionchus species.</title>
        <authorList>
            <person name="Yoshida K."/>
            <person name="Sommer R.J."/>
        </authorList>
    </citation>
    <scope>NUCLEOTIDE SEQUENCE</scope>
    <source>
        <strain evidence="1">RS0144</strain>
    </source>
</reference>
<protein>
    <recommendedName>
        <fullName evidence="3">ERAP1-like C-terminal domain-containing protein</fullName>
    </recommendedName>
</protein>
<proteinExistence type="predicted"/>
<keyword evidence="2" id="KW-1185">Reference proteome</keyword>
<feature type="non-terminal residue" evidence="1">
    <location>
        <position position="1"/>
    </location>
</feature>
<comment type="caution">
    <text evidence="1">The sequence shown here is derived from an EMBL/GenBank/DDBJ whole genome shotgun (WGS) entry which is preliminary data.</text>
</comment>